<dbReference type="Proteomes" id="UP001596455">
    <property type="component" value="Unassembled WGS sequence"/>
</dbReference>
<accession>A0ABW2Q816</accession>
<gene>
    <name evidence="1" type="ORF">ACFQQL_03215</name>
</gene>
<dbReference type="RefSeq" id="WP_382391190.1">
    <property type="nucleotide sequence ID" value="NZ_JBHTCQ010000001.1"/>
</dbReference>
<name>A0ABW2Q816_9MICO</name>
<proteinExistence type="predicted"/>
<sequence length="211" mass="24083">MSAYVRPPLPRQVFRDADGKPFEYGERWGVGGPPEETYSHDSHPERFAPLHEVADALVEHLVATYDVELRTEPWDRAAERRWQDAARVVGLRPRASEAAPLTLVYTDYPGLLLEAGELTTFHFPNCGCDACDEPLAVQVDELEQHAFAVVEGRFAEWVRVGAARWEWHWIGLSDGEASGEGRSRMPWPTVWSVRRRLGSLPDGRWQPWPRR</sequence>
<comment type="caution">
    <text evidence="1">The sequence shown here is derived from an EMBL/GenBank/DDBJ whole genome shotgun (WGS) entry which is preliminary data.</text>
</comment>
<protein>
    <submittedName>
        <fullName evidence="1">DUF6226 family protein</fullName>
    </submittedName>
</protein>
<dbReference type="InterPro" id="IPR045773">
    <property type="entry name" value="DUF6226"/>
</dbReference>
<dbReference type="Pfam" id="PF19736">
    <property type="entry name" value="DUF6226"/>
    <property type="match status" value="1"/>
</dbReference>
<dbReference type="EMBL" id="JBHTCQ010000001">
    <property type="protein sequence ID" value="MFC7404107.1"/>
    <property type="molecule type" value="Genomic_DNA"/>
</dbReference>
<organism evidence="1 2">
    <name type="scientific">Georgenia alba</name>
    <dbReference type="NCBI Taxonomy" id="2233858"/>
    <lineage>
        <taxon>Bacteria</taxon>
        <taxon>Bacillati</taxon>
        <taxon>Actinomycetota</taxon>
        <taxon>Actinomycetes</taxon>
        <taxon>Micrococcales</taxon>
        <taxon>Bogoriellaceae</taxon>
        <taxon>Georgenia</taxon>
    </lineage>
</organism>
<evidence type="ECO:0000313" key="2">
    <source>
        <dbReference type="Proteomes" id="UP001596455"/>
    </source>
</evidence>
<keyword evidence="2" id="KW-1185">Reference proteome</keyword>
<reference evidence="2" key="1">
    <citation type="journal article" date="2019" name="Int. J. Syst. Evol. Microbiol.">
        <title>The Global Catalogue of Microorganisms (GCM) 10K type strain sequencing project: providing services to taxonomists for standard genome sequencing and annotation.</title>
        <authorList>
            <consortium name="The Broad Institute Genomics Platform"/>
            <consortium name="The Broad Institute Genome Sequencing Center for Infectious Disease"/>
            <person name="Wu L."/>
            <person name="Ma J."/>
        </authorList>
    </citation>
    <scope>NUCLEOTIDE SEQUENCE [LARGE SCALE GENOMIC DNA]</scope>
    <source>
        <strain evidence="2">JCM 1490</strain>
    </source>
</reference>
<evidence type="ECO:0000313" key="1">
    <source>
        <dbReference type="EMBL" id="MFC7404107.1"/>
    </source>
</evidence>